<sequence>MNRSEDLILTLERGCLFINTEQQFEHLLNTYQNLVFTICYRLTGSYFDAEDLAQDTFLSAYKHLPYFDGKNEKAWLSRIATNKAIDFLKQAGRRSFATEDTYFADLPAPSRTSPEESYLEQEVQERLKAQCEMLKEPYREIALLYFYEEKSVAEISAQIGRNSKTVQTQVYRAKAMLKKSYEKEGIGNGKKQLHSSG</sequence>
<dbReference type="Gene3D" id="1.10.1740.10">
    <property type="match status" value="1"/>
</dbReference>
<dbReference type="InterPro" id="IPR036388">
    <property type="entry name" value="WH-like_DNA-bd_sf"/>
</dbReference>
<evidence type="ECO:0000259" key="7">
    <source>
        <dbReference type="Pfam" id="PF04542"/>
    </source>
</evidence>
<dbReference type="GO" id="GO:0016987">
    <property type="term" value="F:sigma factor activity"/>
    <property type="evidence" value="ECO:0007669"/>
    <property type="project" value="UniProtKB-KW"/>
</dbReference>
<dbReference type="PANTHER" id="PTHR43133">
    <property type="entry name" value="RNA POLYMERASE ECF-TYPE SIGMA FACTO"/>
    <property type="match status" value="1"/>
</dbReference>
<evidence type="ECO:0000256" key="4">
    <source>
        <dbReference type="ARBA" id="ARBA00023125"/>
    </source>
</evidence>
<proteinExistence type="inferred from homology"/>
<evidence type="ECO:0000256" key="3">
    <source>
        <dbReference type="ARBA" id="ARBA00023082"/>
    </source>
</evidence>
<dbReference type="InterPro" id="IPR014284">
    <property type="entry name" value="RNA_pol_sigma-70_dom"/>
</dbReference>
<evidence type="ECO:0000313" key="9">
    <source>
        <dbReference type="EMBL" id="HIX59316.1"/>
    </source>
</evidence>
<dbReference type="InterPro" id="IPR013325">
    <property type="entry name" value="RNA_pol_sigma_r2"/>
</dbReference>
<keyword evidence="4 6" id="KW-0238">DNA-binding</keyword>
<evidence type="ECO:0000256" key="2">
    <source>
        <dbReference type="ARBA" id="ARBA00023015"/>
    </source>
</evidence>
<dbReference type="PANTHER" id="PTHR43133:SF60">
    <property type="entry name" value="RNA POLYMERASE SIGMA FACTOR SIGV"/>
    <property type="match status" value="1"/>
</dbReference>
<comment type="caution">
    <text evidence="9">The sequence shown here is derived from an EMBL/GenBank/DDBJ whole genome shotgun (WGS) entry which is preliminary data.</text>
</comment>
<dbReference type="Pfam" id="PF04542">
    <property type="entry name" value="Sigma70_r2"/>
    <property type="match status" value="1"/>
</dbReference>
<evidence type="ECO:0000256" key="5">
    <source>
        <dbReference type="ARBA" id="ARBA00023163"/>
    </source>
</evidence>
<keyword evidence="2 6" id="KW-0805">Transcription regulation</keyword>
<organism evidence="9 10">
    <name type="scientific">Candidatus Blautia gallistercoris</name>
    <dbReference type="NCBI Taxonomy" id="2838490"/>
    <lineage>
        <taxon>Bacteria</taxon>
        <taxon>Bacillati</taxon>
        <taxon>Bacillota</taxon>
        <taxon>Clostridia</taxon>
        <taxon>Lachnospirales</taxon>
        <taxon>Lachnospiraceae</taxon>
        <taxon>Blautia</taxon>
    </lineage>
</organism>
<dbReference type="Gene3D" id="1.10.10.10">
    <property type="entry name" value="Winged helix-like DNA-binding domain superfamily/Winged helix DNA-binding domain"/>
    <property type="match status" value="1"/>
</dbReference>
<reference evidence="9" key="2">
    <citation type="submission" date="2021-04" db="EMBL/GenBank/DDBJ databases">
        <authorList>
            <person name="Gilroy R."/>
        </authorList>
    </citation>
    <scope>NUCLEOTIDE SEQUENCE</scope>
    <source>
        <strain evidence="9">ChiSjej1B19-8411</strain>
    </source>
</reference>
<dbReference type="GO" id="GO:0003677">
    <property type="term" value="F:DNA binding"/>
    <property type="evidence" value="ECO:0007669"/>
    <property type="project" value="UniProtKB-KW"/>
</dbReference>
<name>A0A9D1WHG7_9FIRM</name>
<feature type="domain" description="RNA polymerase sigma factor 70 region 4 type 2" evidence="8">
    <location>
        <begin position="127"/>
        <end position="177"/>
    </location>
</feature>
<dbReference type="SUPFAM" id="SSF88946">
    <property type="entry name" value="Sigma2 domain of RNA polymerase sigma factors"/>
    <property type="match status" value="1"/>
</dbReference>
<dbReference type="Pfam" id="PF08281">
    <property type="entry name" value="Sigma70_r4_2"/>
    <property type="match status" value="1"/>
</dbReference>
<dbReference type="InterPro" id="IPR013249">
    <property type="entry name" value="RNA_pol_sigma70_r4_t2"/>
</dbReference>
<feature type="domain" description="RNA polymerase sigma-70 region 2" evidence="7">
    <location>
        <begin position="28"/>
        <end position="94"/>
    </location>
</feature>
<protein>
    <recommendedName>
        <fullName evidence="6">RNA polymerase sigma factor</fullName>
    </recommendedName>
</protein>
<keyword evidence="5 6" id="KW-0804">Transcription</keyword>
<comment type="similarity">
    <text evidence="1 6">Belongs to the sigma-70 factor family. ECF subfamily.</text>
</comment>
<dbReference type="GO" id="GO:0006950">
    <property type="term" value="P:response to stress"/>
    <property type="evidence" value="ECO:0007669"/>
    <property type="project" value="UniProtKB-ARBA"/>
</dbReference>
<keyword evidence="3 6" id="KW-0731">Sigma factor</keyword>
<dbReference type="NCBIfam" id="TIGR02937">
    <property type="entry name" value="sigma70-ECF"/>
    <property type="match status" value="1"/>
</dbReference>
<dbReference type="GO" id="GO:0006352">
    <property type="term" value="P:DNA-templated transcription initiation"/>
    <property type="evidence" value="ECO:0007669"/>
    <property type="project" value="InterPro"/>
</dbReference>
<accession>A0A9D1WHG7</accession>
<dbReference type="InterPro" id="IPR039425">
    <property type="entry name" value="RNA_pol_sigma-70-like"/>
</dbReference>
<dbReference type="InterPro" id="IPR013324">
    <property type="entry name" value="RNA_pol_sigma_r3/r4-like"/>
</dbReference>
<dbReference type="Proteomes" id="UP000886817">
    <property type="component" value="Unassembled WGS sequence"/>
</dbReference>
<dbReference type="InterPro" id="IPR000838">
    <property type="entry name" value="RNA_pol_sigma70_ECF_CS"/>
</dbReference>
<reference evidence="9" key="1">
    <citation type="journal article" date="2021" name="PeerJ">
        <title>Extensive microbial diversity within the chicken gut microbiome revealed by metagenomics and culture.</title>
        <authorList>
            <person name="Gilroy R."/>
            <person name="Ravi A."/>
            <person name="Getino M."/>
            <person name="Pursley I."/>
            <person name="Horton D.L."/>
            <person name="Alikhan N.F."/>
            <person name="Baker D."/>
            <person name="Gharbi K."/>
            <person name="Hall N."/>
            <person name="Watson M."/>
            <person name="Adriaenssens E.M."/>
            <person name="Foster-Nyarko E."/>
            <person name="Jarju S."/>
            <person name="Secka A."/>
            <person name="Antonio M."/>
            <person name="Oren A."/>
            <person name="Chaudhuri R.R."/>
            <person name="La Ragione R."/>
            <person name="Hildebrand F."/>
            <person name="Pallen M.J."/>
        </authorList>
    </citation>
    <scope>NUCLEOTIDE SEQUENCE</scope>
    <source>
        <strain evidence="9">ChiSjej1B19-8411</strain>
    </source>
</reference>
<evidence type="ECO:0000256" key="6">
    <source>
        <dbReference type="RuleBase" id="RU000716"/>
    </source>
</evidence>
<dbReference type="InterPro" id="IPR007627">
    <property type="entry name" value="RNA_pol_sigma70_r2"/>
</dbReference>
<evidence type="ECO:0000256" key="1">
    <source>
        <dbReference type="ARBA" id="ARBA00010641"/>
    </source>
</evidence>
<evidence type="ECO:0000259" key="8">
    <source>
        <dbReference type="Pfam" id="PF08281"/>
    </source>
</evidence>
<dbReference type="EMBL" id="DXEX01000139">
    <property type="protein sequence ID" value="HIX59316.1"/>
    <property type="molecule type" value="Genomic_DNA"/>
</dbReference>
<evidence type="ECO:0000313" key="10">
    <source>
        <dbReference type="Proteomes" id="UP000886817"/>
    </source>
</evidence>
<dbReference type="PROSITE" id="PS01063">
    <property type="entry name" value="SIGMA70_ECF"/>
    <property type="match status" value="1"/>
</dbReference>
<dbReference type="AlphaFoldDB" id="A0A9D1WHG7"/>
<dbReference type="SUPFAM" id="SSF88659">
    <property type="entry name" value="Sigma3 and sigma4 domains of RNA polymerase sigma factors"/>
    <property type="match status" value="1"/>
</dbReference>
<gene>
    <name evidence="9" type="ORF">IAA45_06325</name>
</gene>